<dbReference type="EMBL" id="UYYB01100569">
    <property type="protein sequence ID" value="VDM77958.1"/>
    <property type="molecule type" value="Genomic_DNA"/>
</dbReference>
<organism evidence="1 2">
    <name type="scientific">Strongylus vulgaris</name>
    <name type="common">Blood worm</name>
    <dbReference type="NCBI Taxonomy" id="40348"/>
    <lineage>
        <taxon>Eukaryota</taxon>
        <taxon>Metazoa</taxon>
        <taxon>Ecdysozoa</taxon>
        <taxon>Nematoda</taxon>
        <taxon>Chromadorea</taxon>
        <taxon>Rhabditida</taxon>
        <taxon>Rhabditina</taxon>
        <taxon>Rhabditomorpha</taxon>
        <taxon>Strongyloidea</taxon>
        <taxon>Strongylidae</taxon>
        <taxon>Strongylus</taxon>
    </lineage>
</organism>
<evidence type="ECO:0000313" key="1">
    <source>
        <dbReference type="EMBL" id="VDM77958.1"/>
    </source>
</evidence>
<gene>
    <name evidence="1" type="ORF">SVUK_LOCUS12956</name>
</gene>
<evidence type="ECO:0000313" key="2">
    <source>
        <dbReference type="Proteomes" id="UP000270094"/>
    </source>
</evidence>
<protein>
    <submittedName>
        <fullName evidence="1">Uncharacterized protein</fullName>
    </submittedName>
</protein>
<proteinExistence type="predicted"/>
<accession>A0A3P7LFF4</accession>
<reference evidence="1 2" key="1">
    <citation type="submission" date="2018-11" db="EMBL/GenBank/DDBJ databases">
        <authorList>
            <consortium name="Pathogen Informatics"/>
        </authorList>
    </citation>
    <scope>NUCLEOTIDE SEQUENCE [LARGE SCALE GENOMIC DNA]</scope>
</reference>
<sequence>MISTNCVDITERPEIRTISSDDRSRLLAEYKRQRREMGPRRFAKAIATSKVCEIVERIDAALAPQRMPYWDVRWDLRLPRPGDSVIFSEDFFPKARRRRAKEKFSREP</sequence>
<keyword evidence="2" id="KW-1185">Reference proteome</keyword>
<name>A0A3P7LFF4_STRVU</name>
<dbReference type="AlphaFoldDB" id="A0A3P7LFF4"/>
<dbReference type="Proteomes" id="UP000270094">
    <property type="component" value="Unassembled WGS sequence"/>
</dbReference>
<dbReference type="OrthoDB" id="5870799at2759"/>